<dbReference type="SUPFAM" id="SSF50182">
    <property type="entry name" value="Sm-like ribonucleoproteins"/>
    <property type="match status" value="1"/>
</dbReference>
<dbReference type="InterPro" id="IPR049278">
    <property type="entry name" value="MS_channel_C"/>
</dbReference>
<dbReference type="Gene3D" id="2.30.30.60">
    <property type="match status" value="1"/>
</dbReference>
<dbReference type="InterPro" id="IPR023408">
    <property type="entry name" value="MscS_beta-dom_sf"/>
</dbReference>
<dbReference type="InterPro" id="IPR049142">
    <property type="entry name" value="MS_channel_1st"/>
</dbReference>
<dbReference type="PROSITE" id="PS01246">
    <property type="entry name" value="UPF0003"/>
    <property type="match status" value="1"/>
</dbReference>
<dbReference type="InterPro" id="IPR010920">
    <property type="entry name" value="LSM_dom_sf"/>
</dbReference>
<dbReference type="Proteomes" id="UP000034681">
    <property type="component" value="Unassembled WGS sequence"/>
</dbReference>
<feature type="domain" description="Mechanosensitive ion channel MscS" evidence="8">
    <location>
        <begin position="105"/>
        <end position="170"/>
    </location>
</feature>
<feature type="transmembrane region" description="Helical" evidence="7">
    <location>
        <begin position="12"/>
        <end position="35"/>
    </location>
</feature>
<dbReference type="InterPro" id="IPR045275">
    <property type="entry name" value="MscS_archaea/bacteria_type"/>
</dbReference>
<evidence type="ECO:0000256" key="7">
    <source>
        <dbReference type="SAM" id="Phobius"/>
    </source>
</evidence>
<dbReference type="SUPFAM" id="SSF82861">
    <property type="entry name" value="Mechanosensitive channel protein MscS (YggB), transmembrane region"/>
    <property type="match status" value="1"/>
</dbReference>
<gene>
    <name evidence="11" type="ORF">PROH_19560</name>
</gene>
<dbReference type="InterPro" id="IPR006686">
    <property type="entry name" value="MscS_channel_CS"/>
</dbReference>
<dbReference type="Gene3D" id="3.30.70.100">
    <property type="match status" value="1"/>
</dbReference>
<dbReference type="Gene3D" id="1.10.287.1260">
    <property type="match status" value="1"/>
</dbReference>
<name>A0A0M2PQ43_PROHO</name>
<evidence type="ECO:0000256" key="1">
    <source>
        <dbReference type="ARBA" id="ARBA00004651"/>
    </source>
</evidence>
<comment type="similarity">
    <text evidence="2">Belongs to the MscS (TC 1.A.23) family.</text>
</comment>
<comment type="caution">
    <text evidence="11">The sequence shown here is derived from an EMBL/GenBank/DDBJ whole genome shotgun (WGS) entry which is preliminary data.</text>
</comment>
<sequence>MTDVTSLLLEIQTWIVGFGLKVVAAIVLLLVGLRIARWGRRTVERLMGRAAVDATLIRFTGNATHITLVVITLIIVLGQVGVETASFIAVIGSAGLAIGLALQGSLSNLAAGVLLILFRPFQVGHYIEAVGAAGTVEEIQLFTTLLVTTDNRAVIVPNSKLVSDVIINYSTKPQRRVDLVIGVSYDDNLERVRQILTTVLKSDPRILADPPTTIGVLQLAESSVNFAVRPWVNTPDYWPVYFQLQETIKVRLEAEGISVPFPQRTLHMVADPSAAAVSPTPPPAVL</sequence>
<dbReference type="AlphaFoldDB" id="A0A0M2PQ43"/>
<evidence type="ECO:0000259" key="8">
    <source>
        <dbReference type="Pfam" id="PF00924"/>
    </source>
</evidence>
<feature type="transmembrane region" description="Helical" evidence="7">
    <location>
        <begin position="87"/>
        <end position="118"/>
    </location>
</feature>
<dbReference type="EMBL" id="AJTX02000009">
    <property type="protein sequence ID" value="KKI98354.1"/>
    <property type="molecule type" value="Genomic_DNA"/>
</dbReference>
<keyword evidence="3" id="KW-1003">Cell membrane</keyword>
<evidence type="ECO:0000256" key="2">
    <source>
        <dbReference type="ARBA" id="ARBA00008017"/>
    </source>
</evidence>
<evidence type="ECO:0000256" key="3">
    <source>
        <dbReference type="ARBA" id="ARBA00022475"/>
    </source>
</evidence>
<dbReference type="OrthoDB" id="9809206at2"/>
<keyword evidence="5 7" id="KW-1133">Transmembrane helix</keyword>
<evidence type="ECO:0000259" key="10">
    <source>
        <dbReference type="Pfam" id="PF21088"/>
    </source>
</evidence>
<dbReference type="SUPFAM" id="SSF82689">
    <property type="entry name" value="Mechanosensitive channel protein MscS (YggB), C-terminal domain"/>
    <property type="match status" value="1"/>
</dbReference>
<dbReference type="eggNOG" id="COG0668">
    <property type="taxonomic scope" value="Bacteria"/>
</dbReference>
<feature type="domain" description="Mechanosensitive ion channel MscS C-terminal" evidence="9">
    <location>
        <begin position="177"/>
        <end position="258"/>
    </location>
</feature>
<feature type="domain" description="Mechanosensitive ion channel transmembrane helices 2/3" evidence="10">
    <location>
        <begin position="66"/>
        <end position="103"/>
    </location>
</feature>
<evidence type="ECO:0000256" key="4">
    <source>
        <dbReference type="ARBA" id="ARBA00022692"/>
    </source>
</evidence>
<feature type="transmembrane region" description="Helical" evidence="7">
    <location>
        <begin position="56"/>
        <end position="81"/>
    </location>
</feature>
<dbReference type="InterPro" id="IPR006685">
    <property type="entry name" value="MscS_channel_2nd"/>
</dbReference>
<dbReference type="STRING" id="317619.GCA_000332315_01389"/>
<dbReference type="InterPro" id="IPR011014">
    <property type="entry name" value="MscS_channel_TM-2"/>
</dbReference>
<comment type="subcellular location">
    <subcellularLocation>
        <location evidence="1">Cell membrane</location>
        <topology evidence="1">Multi-pass membrane protein</topology>
    </subcellularLocation>
</comment>
<dbReference type="GO" id="GO:0008381">
    <property type="term" value="F:mechanosensitive monoatomic ion channel activity"/>
    <property type="evidence" value="ECO:0007669"/>
    <property type="project" value="InterPro"/>
</dbReference>
<dbReference type="Pfam" id="PF05552">
    <property type="entry name" value="MS_channel_1st_1"/>
    <property type="match status" value="1"/>
</dbReference>
<dbReference type="Pfam" id="PF00924">
    <property type="entry name" value="MS_channel_2nd"/>
    <property type="match status" value="1"/>
</dbReference>
<evidence type="ECO:0000313" key="12">
    <source>
        <dbReference type="Proteomes" id="UP000034681"/>
    </source>
</evidence>
<proteinExistence type="inferred from homology"/>
<organism evidence="11 12">
    <name type="scientific">Prochlorothrix hollandica PCC 9006 = CALU 1027</name>
    <dbReference type="NCBI Taxonomy" id="317619"/>
    <lineage>
        <taxon>Bacteria</taxon>
        <taxon>Bacillati</taxon>
        <taxon>Cyanobacteriota</taxon>
        <taxon>Cyanophyceae</taxon>
        <taxon>Prochlorotrichales</taxon>
        <taxon>Prochlorotrichaceae</taxon>
        <taxon>Prochlorothrix</taxon>
    </lineage>
</organism>
<keyword evidence="4 7" id="KW-0812">Transmembrane</keyword>
<accession>A0A0M2PQ43</accession>
<dbReference type="RefSeq" id="WP_017711947.1">
    <property type="nucleotide sequence ID" value="NZ_KB235935.1"/>
</dbReference>
<dbReference type="PANTHER" id="PTHR30221">
    <property type="entry name" value="SMALL-CONDUCTANCE MECHANOSENSITIVE CHANNEL"/>
    <property type="match status" value="1"/>
</dbReference>
<dbReference type="Pfam" id="PF21088">
    <property type="entry name" value="MS_channel_1st"/>
    <property type="match status" value="1"/>
</dbReference>
<protein>
    <submittedName>
        <fullName evidence="11">Mechanosensitive ion channel protein</fullName>
    </submittedName>
</protein>
<dbReference type="Pfam" id="PF21082">
    <property type="entry name" value="MS_channel_3rd"/>
    <property type="match status" value="1"/>
</dbReference>
<reference evidence="11" key="1">
    <citation type="submission" date="2012-04" db="EMBL/GenBank/DDBJ databases">
        <authorList>
            <person name="Borisov I.G."/>
            <person name="Ivanikova N.V."/>
            <person name="Pinevich A.V."/>
        </authorList>
    </citation>
    <scope>NUCLEOTIDE SEQUENCE</scope>
    <source>
        <strain evidence="11">CALU 1027</strain>
    </source>
</reference>
<keyword evidence="12" id="KW-1185">Reference proteome</keyword>
<evidence type="ECO:0000313" key="11">
    <source>
        <dbReference type="EMBL" id="KKI98354.1"/>
    </source>
</evidence>
<dbReference type="InterPro" id="IPR008910">
    <property type="entry name" value="MSC_TM_helix"/>
</dbReference>
<evidence type="ECO:0000259" key="9">
    <source>
        <dbReference type="Pfam" id="PF21082"/>
    </source>
</evidence>
<evidence type="ECO:0000256" key="6">
    <source>
        <dbReference type="ARBA" id="ARBA00023136"/>
    </source>
</evidence>
<dbReference type="PANTHER" id="PTHR30221:SF1">
    <property type="entry name" value="SMALL-CONDUCTANCE MECHANOSENSITIVE CHANNEL"/>
    <property type="match status" value="1"/>
</dbReference>
<evidence type="ECO:0000256" key="5">
    <source>
        <dbReference type="ARBA" id="ARBA00022989"/>
    </source>
</evidence>
<dbReference type="InterPro" id="IPR011066">
    <property type="entry name" value="MscS_channel_C_sf"/>
</dbReference>
<dbReference type="GO" id="GO:0005886">
    <property type="term" value="C:plasma membrane"/>
    <property type="evidence" value="ECO:0007669"/>
    <property type="project" value="UniProtKB-SubCell"/>
</dbReference>
<keyword evidence="6 7" id="KW-0472">Membrane</keyword>